<feature type="compositionally biased region" description="Low complexity" evidence="1">
    <location>
        <begin position="359"/>
        <end position="381"/>
    </location>
</feature>
<dbReference type="GO" id="GO:0016998">
    <property type="term" value="P:cell wall macromolecule catabolic process"/>
    <property type="evidence" value="ECO:0007669"/>
    <property type="project" value="InterPro"/>
</dbReference>
<feature type="domain" description="Glycoside hydrolase family 19 catalytic" evidence="2">
    <location>
        <begin position="764"/>
        <end position="815"/>
    </location>
</feature>
<reference evidence="3 4" key="1">
    <citation type="submission" date="2023-02" db="EMBL/GenBank/DDBJ databases">
        <title>Complete genome sequence of a novel bacterium Oceanimonas sp. NTOU-MSR1 isolated from marine coast sediment.</title>
        <authorList>
            <person name="Yang H.-T."/>
            <person name="Chen Y.-L."/>
            <person name="Ho Y.-N."/>
        </authorList>
    </citation>
    <scope>NUCLEOTIDE SEQUENCE [LARGE SCALE GENOMIC DNA]</scope>
    <source>
        <strain evidence="3 4">NTOU-MSR1</strain>
    </source>
</reference>
<dbReference type="AlphaFoldDB" id="A0AA50KRK6"/>
<dbReference type="Gene3D" id="1.10.530.10">
    <property type="match status" value="1"/>
</dbReference>
<dbReference type="GO" id="GO:0004568">
    <property type="term" value="F:chitinase activity"/>
    <property type="evidence" value="ECO:0007669"/>
    <property type="project" value="InterPro"/>
</dbReference>
<evidence type="ECO:0000313" key="4">
    <source>
        <dbReference type="Proteomes" id="UP001223802"/>
    </source>
</evidence>
<dbReference type="PANTHER" id="PTHR34408:SF1">
    <property type="entry name" value="GLYCOSYL HYDROLASE FAMILY 19 DOMAIN-CONTAINING PROTEIN HI_1415"/>
    <property type="match status" value="1"/>
</dbReference>
<dbReference type="RefSeq" id="WP_306763008.1">
    <property type="nucleotide sequence ID" value="NZ_CP118224.1"/>
</dbReference>
<protein>
    <recommendedName>
        <fullName evidence="2">Glycoside hydrolase family 19 catalytic domain-containing protein</fullName>
    </recommendedName>
</protein>
<dbReference type="InterPro" id="IPR023346">
    <property type="entry name" value="Lysozyme-like_dom_sf"/>
</dbReference>
<accession>A0AA50KRK6</accession>
<evidence type="ECO:0000259" key="2">
    <source>
        <dbReference type="Pfam" id="PF00182"/>
    </source>
</evidence>
<evidence type="ECO:0000256" key="1">
    <source>
        <dbReference type="SAM" id="MobiDB-lite"/>
    </source>
</evidence>
<feature type="region of interest" description="Disordered" evidence="1">
    <location>
        <begin position="40"/>
        <end position="72"/>
    </location>
</feature>
<dbReference type="EMBL" id="CP118224">
    <property type="protein sequence ID" value="WMC11772.1"/>
    <property type="molecule type" value="Genomic_DNA"/>
</dbReference>
<dbReference type="Pfam" id="PF00182">
    <property type="entry name" value="Glyco_hydro_19"/>
    <property type="match status" value="1"/>
</dbReference>
<keyword evidence="4" id="KW-1185">Reference proteome</keyword>
<organism evidence="3 4">
    <name type="scientific">Oceanimonas pelagia</name>
    <dbReference type="NCBI Taxonomy" id="3028314"/>
    <lineage>
        <taxon>Bacteria</taxon>
        <taxon>Pseudomonadati</taxon>
        <taxon>Pseudomonadota</taxon>
        <taxon>Gammaproteobacteria</taxon>
        <taxon>Aeromonadales</taxon>
        <taxon>Aeromonadaceae</taxon>
        <taxon>Oceanimonas</taxon>
    </lineage>
</organism>
<proteinExistence type="predicted"/>
<dbReference type="PANTHER" id="PTHR34408">
    <property type="entry name" value="FAMILY PROTEIN, PUTATIVE-RELATED"/>
    <property type="match status" value="1"/>
</dbReference>
<feature type="region of interest" description="Disordered" evidence="1">
    <location>
        <begin position="343"/>
        <end position="385"/>
    </location>
</feature>
<feature type="region of interest" description="Disordered" evidence="1">
    <location>
        <begin position="989"/>
        <end position="1010"/>
    </location>
</feature>
<dbReference type="InterPro" id="IPR000726">
    <property type="entry name" value="Glyco_hydro_19_cat"/>
</dbReference>
<feature type="compositionally biased region" description="Polar residues" evidence="1">
    <location>
        <begin position="108"/>
        <end position="126"/>
    </location>
</feature>
<sequence length="1023" mass="106678">MMLKHDEQGFLVGPREQTDELLDQLKLIRGELEAIRATLGDAKPQEAATTPASSPDVQRPPVVTPGGRHGGEPGSTLAATAALAPVVVLRQGDSYQHGGDTHFRQGDRSTSSSIALTDRQTINHSAPSAREAATTPASSPDVQRPPVVTPIGRVGPKRDENGRFVKASSPQSFGAARSDRDEKGRFVGSGDDDSAANELGLRTAIGDMGDRIAGAVHEMALNEEADPSVKAFNEVAQPLSRGFSKIFGGEGDKGQERWFRRIWRQMRESREAGRQESKQTITLLEDIEKQQGGKDRSGGGWFALALAPAMVLLRAILTALLPMALLKRLPAWLTGIGAGKGGPGAGKWAPGRAGGGAAAGATGAASAGAGRPGAPDARGAGSKPGMLRRAGRFARRVPVLGSLIGLGYMASDIYSSESSNDSRQQKDVSTGAAIGRGTGALGGAMAGGAAGAALGSVVPVVGNIVGGIVGAAVGAWLGESAGEVIGAQFGSWVADLRDSNFVQGMSDAWRTMTLFTGHLWGQVSGAVGELWGAMSETVGAAWSSVSSTVSSAWLATSDAVSATWDGIAGAITSTWDSAVGVMTSAWDSVTSKLEGWWDSISEAGQKVNDWIKEKTGIDVKETATAVYDSTASALKEAGGNAWSFVKKSASTVGEATGVSKAYRAIKRSANYAKNRSALEKQMAASGITDPAEQAMFMAQMDHESGGMTSLEESFNYRNADRLMAVSATARKKGPKAVQAAIDQGPEAVAELMYGGRMGNTEPGDGYKFRGRGFTQLTGRNNYEAASKDLGIDLVNNPDMAADPEVAAKIATWYWQQRPGLSDAAKRGDVEEVTRKINGGTNGLADRKAKTEQYLAEYRDRPIAPTSKPEAVALAQVDAPARATNSITRREITDPAEKAAALAELERDLAWMNESMGHGGEVTPEGLAGMTSPNVAPAARVPDSNLSQILLPPVSTSVDAARLPPMAMGVMAPAAPPAVAAAPNLTVPLRDNAKPKASRPPQDVSRDLPDRQIAHIVTGAYAAM</sequence>
<dbReference type="GO" id="GO:0006032">
    <property type="term" value="P:chitin catabolic process"/>
    <property type="evidence" value="ECO:0007669"/>
    <property type="project" value="InterPro"/>
</dbReference>
<dbReference type="SUPFAM" id="SSF53955">
    <property type="entry name" value="Lysozyme-like"/>
    <property type="match status" value="1"/>
</dbReference>
<name>A0AA50KRK6_9GAMM</name>
<dbReference type="InterPro" id="IPR052354">
    <property type="entry name" value="Cell_Wall_Dynamics_Protein"/>
</dbReference>
<evidence type="ECO:0000313" key="3">
    <source>
        <dbReference type="EMBL" id="WMC11772.1"/>
    </source>
</evidence>
<feature type="compositionally biased region" description="Polar residues" evidence="1">
    <location>
        <begin position="47"/>
        <end position="56"/>
    </location>
</feature>
<dbReference type="KEGG" id="ope:PU634_05235"/>
<dbReference type="Proteomes" id="UP001223802">
    <property type="component" value="Chromosome"/>
</dbReference>
<gene>
    <name evidence="3" type="ORF">PU634_05235</name>
</gene>
<feature type="region of interest" description="Disordered" evidence="1">
    <location>
        <begin position="93"/>
        <end position="196"/>
    </location>
</feature>